<dbReference type="EMBL" id="LAZR01011000">
    <property type="protein sequence ID" value="KKM63930.1"/>
    <property type="molecule type" value="Genomic_DNA"/>
</dbReference>
<dbReference type="InterPro" id="IPR044038">
    <property type="entry name" value="dATP/dGTP_diPOhydrolase_N"/>
</dbReference>
<sequence length="156" mass="18329">MKEDKGVKHDEGKLRYDLIPPEPLEQLAELYTEGAKKYSDRNWEKGLSWLRCYASMMRHIQDWRQGKDRDKDDGQHPLASVAWYCFALMEYEKTRPEFDDRSEIEEAISDDEVQSPSSLPFVSMYCIRCRIKILADKNHPPLACIRCGNVNSLRRE</sequence>
<evidence type="ECO:0000313" key="2">
    <source>
        <dbReference type="EMBL" id="KKM63930.1"/>
    </source>
</evidence>
<dbReference type="AlphaFoldDB" id="A0A0F9LHY4"/>
<gene>
    <name evidence="2" type="ORF">LCGC14_1506510</name>
</gene>
<reference evidence="2" key="1">
    <citation type="journal article" date="2015" name="Nature">
        <title>Complex archaea that bridge the gap between prokaryotes and eukaryotes.</title>
        <authorList>
            <person name="Spang A."/>
            <person name="Saw J.H."/>
            <person name="Jorgensen S.L."/>
            <person name="Zaremba-Niedzwiedzka K."/>
            <person name="Martijn J."/>
            <person name="Lind A.E."/>
            <person name="van Eijk R."/>
            <person name="Schleper C."/>
            <person name="Guy L."/>
            <person name="Ettema T.J."/>
        </authorList>
    </citation>
    <scope>NUCLEOTIDE SEQUENCE</scope>
</reference>
<feature type="domain" description="dATP/dGTP diphosphohydrolase N-terminal" evidence="1">
    <location>
        <begin position="4"/>
        <end position="101"/>
    </location>
</feature>
<protein>
    <recommendedName>
        <fullName evidence="1">dATP/dGTP diphosphohydrolase N-terminal domain-containing protein</fullName>
    </recommendedName>
</protein>
<evidence type="ECO:0000259" key="1">
    <source>
        <dbReference type="Pfam" id="PF18909"/>
    </source>
</evidence>
<comment type="caution">
    <text evidence="2">The sequence shown here is derived from an EMBL/GenBank/DDBJ whole genome shotgun (WGS) entry which is preliminary data.</text>
</comment>
<dbReference type="Pfam" id="PF18909">
    <property type="entry name" value="dGTP_diPhyd_N"/>
    <property type="match status" value="1"/>
</dbReference>
<organism evidence="2">
    <name type="scientific">marine sediment metagenome</name>
    <dbReference type="NCBI Taxonomy" id="412755"/>
    <lineage>
        <taxon>unclassified sequences</taxon>
        <taxon>metagenomes</taxon>
        <taxon>ecological metagenomes</taxon>
    </lineage>
</organism>
<accession>A0A0F9LHY4</accession>
<name>A0A0F9LHY4_9ZZZZ</name>
<proteinExistence type="predicted"/>